<name>A0A1H3VRV3_9BACT</name>
<feature type="transmembrane region" description="Helical" evidence="2">
    <location>
        <begin position="68"/>
        <end position="101"/>
    </location>
</feature>
<evidence type="ECO:0000256" key="2">
    <source>
        <dbReference type="SAM" id="Phobius"/>
    </source>
</evidence>
<sequence>MENEENKSWTQPQADPKLQEKRDQYEAMFRSRVSHNKALVGVFIVIIGVALLLKQIPSIGHILPDWLYSWPMIMIVVGAFIFLKNGFGGLPFILFGLFFLLKEEDIINEQVRNYAIPVLVILIGLIFILKRNHYPAFQRNHFRRKFRHRGYMENECRMGHWHSNDNSEEDFIDINSIFGNAEKSMFTKTFRGGNINCAFGGAKINLTNADIEQKAVLNISVAFGGTEVTVPANWQVQNELTAILGGIEDKRRMTAMDETKKTLVLRGGIFCGGVEIKN</sequence>
<evidence type="ECO:0000313" key="6">
    <source>
        <dbReference type="Proteomes" id="UP000199041"/>
    </source>
</evidence>
<reference evidence="5 6" key="1">
    <citation type="submission" date="2016-10" db="EMBL/GenBank/DDBJ databases">
        <authorList>
            <person name="de Groot N.N."/>
        </authorList>
    </citation>
    <scope>NUCLEOTIDE SEQUENCE [LARGE SCALE GENOMIC DNA]</scope>
    <source>
        <strain evidence="5 6">Vu-144</strain>
    </source>
</reference>
<evidence type="ECO:0000313" key="5">
    <source>
        <dbReference type="EMBL" id="SDZ76838.1"/>
    </source>
</evidence>
<keyword evidence="2" id="KW-0472">Membrane</keyword>
<gene>
    <name evidence="5" type="ORF">SAMN05192529_101350</name>
</gene>
<evidence type="ECO:0000259" key="4">
    <source>
        <dbReference type="Pfam" id="PF22570"/>
    </source>
</evidence>
<feature type="domain" description="Cell wall-active antibiotics response LiaF-like C-terminal" evidence="3">
    <location>
        <begin position="189"/>
        <end position="252"/>
    </location>
</feature>
<feature type="transmembrane region" description="Helical" evidence="2">
    <location>
        <begin position="38"/>
        <end position="56"/>
    </location>
</feature>
<dbReference type="AlphaFoldDB" id="A0A1H3VRV3"/>
<dbReference type="Pfam" id="PF22570">
    <property type="entry name" value="LiaF-TM"/>
    <property type="match status" value="1"/>
</dbReference>
<dbReference type="STRING" id="551991.SAMN05192529_101350"/>
<dbReference type="InterPro" id="IPR024425">
    <property type="entry name" value="LiaF-like_C"/>
</dbReference>
<keyword evidence="2" id="KW-0812">Transmembrane</keyword>
<dbReference type="Proteomes" id="UP000199041">
    <property type="component" value="Unassembled WGS sequence"/>
</dbReference>
<evidence type="ECO:0000256" key="1">
    <source>
        <dbReference type="SAM" id="MobiDB-lite"/>
    </source>
</evidence>
<dbReference type="PANTHER" id="PTHR40763">
    <property type="entry name" value="MEMBRANE PROTEIN-RELATED"/>
    <property type="match status" value="1"/>
</dbReference>
<accession>A0A1H3VRV3</accession>
<protein>
    <submittedName>
        <fullName evidence="5">Cell wall-active antibiotics response 4TMS YvqF</fullName>
    </submittedName>
</protein>
<organism evidence="5 6">
    <name type="scientific">Arachidicoccus rhizosphaerae</name>
    <dbReference type="NCBI Taxonomy" id="551991"/>
    <lineage>
        <taxon>Bacteria</taxon>
        <taxon>Pseudomonadati</taxon>
        <taxon>Bacteroidota</taxon>
        <taxon>Chitinophagia</taxon>
        <taxon>Chitinophagales</taxon>
        <taxon>Chitinophagaceae</taxon>
        <taxon>Arachidicoccus</taxon>
    </lineage>
</organism>
<keyword evidence="2" id="KW-1133">Transmembrane helix</keyword>
<dbReference type="Pfam" id="PF09922">
    <property type="entry name" value="LiaF-like_C"/>
    <property type="match status" value="1"/>
</dbReference>
<dbReference type="EMBL" id="FNQY01000001">
    <property type="protein sequence ID" value="SDZ76838.1"/>
    <property type="molecule type" value="Genomic_DNA"/>
</dbReference>
<keyword evidence="6" id="KW-1185">Reference proteome</keyword>
<dbReference type="InterPro" id="IPR054331">
    <property type="entry name" value="LiaF_TM"/>
</dbReference>
<dbReference type="OrthoDB" id="129627at2"/>
<feature type="transmembrane region" description="Helical" evidence="2">
    <location>
        <begin position="113"/>
        <end position="129"/>
    </location>
</feature>
<proteinExistence type="predicted"/>
<feature type="region of interest" description="Disordered" evidence="1">
    <location>
        <begin position="1"/>
        <end position="20"/>
    </location>
</feature>
<dbReference type="RefSeq" id="WP_091392496.1">
    <property type="nucleotide sequence ID" value="NZ_FNQY01000001.1"/>
</dbReference>
<feature type="domain" description="LiaF transmembrane" evidence="4">
    <location>
        <begin position="39"/>
        <end position="133"/>
    </location>
</feature>
<evidence type="ECO:0000259" key="3">
    <source>
        <dbReference type="Pfam" id="PF09922"/>
    </source>
</evidence>
<dbReference type="PANTHER" id="PTHR40763:SF5">
    <property type="entry name" value="MEMBRANE PROTEIN"/>
    <property type="match status" value="1"/>
</dbReference>